<dbReference type="Proteomes" id="UP000249720">
    <property type="component" value="Unassembled WGS sequence"/>
</dbReference>
<protein>
    <submittedName>
        <fullName evidence="1">Uncharacterized protein</fullName>
    </submittedName>
</protein>
<dbReference type="RefSeq" id="WP_111293891.1">
    <property type="nucleotide sequence ID" value="NZ_QKZV01000002.1"/>
</dbReference>
<reference evidence="1 2" key="1">
    <citation type="submission" date="2018-06" db="EMBL/GenBank/DDBJ databases">
        <title>Genomic Encyclopedia of Archaeal and Bacterial Type Strains, Phase II (KMG-II): from individual species to whole genera.</title>
        <authorList>
            <person name="Goeker M."/>
        </authorList>
    </citation>
    <scope>NUCLEOTIDE SEQUENCE [LARGE SCALE GENOMIC DNA]</scope>
    <source>
        <strain evidence="1 2">DSM 23241</strain>
    </source>
</reference>
<dbReference type="EMBL" id="QKZV01000002">
    <property type="protein sequence ID" value="PZX64743.1"/>
    <property type="molecule type" value="Genomic_DNA"/>
</dbReference>
<evidence type="ECO:0000313" key="2">
    <source>
        <dbReference type="Proteomes" id="UP000249720"/>
    </source>
</evidence>
<gene>
    <name evidence="1" type="ORF">LX80_00944</name>
</gene>
<proteinExistence type="predicted"/>
<organism evidence="1 2">
    <name type="scientific">Hydrotalea sandarakina</name>
    <dbReference type="NCBI Taxonomy" id="1004304"/>
    <lineage>
        <taxon>Bacteria</taxon>
        <taxon>Pseudomonadati</taxon>
        <taxon>Bacteroidota</taxon>
        <taxon>Chitinophagia</taxon>
        <taxon>Chitinophagales</taxon>
        <taxon>Chitinophagaceae</taxon>
        <taxon>Hydrotalea</taxon>
    </lineage>
</organism>
<comment type="caution">
    <text evidence="1">The sequence shown here is derived from an EMBL/GenBank/DDBJ whole genome shotgun (WGS) entry which is preliminary data.</text>
</comment>
<name>A0A2W7RVJ2_9BACT</name>
<dbReference type="AlphaFoldDB" id="A0A2W7RVJ2"/>
<evidence type="ECO:0000313" key="1">
    <source>
        <dbReference type="EMBL" id="PZX64743.1"/>
    </source>
</evidence>
<sequence>MLFVKPWFRQRPYSPKIKLAGLVVKLSEKLIQQKIDITKNGLSSEAESFVWSYTMLKSRYMNKMFWMDAISGKSSNERYLHQLVPLLSEELRSEVDDVELMEVYEQIASTAV</sequence>
<accession>A0A2W7RVJ2</accession>
<keyword evidence="2" id="KW-1185">Reference proteome</keyword>